<reference evidence="5" key="3">
    <citation type="submission" date="2025-08" db="UniProtKB">
        <authorList>
            <consortium name="RefSeq"/>
        </authorList>
    </citation>
    <scope>IDENTIFICATION</scope>
    <source>
        <strain evidence="5">NI907</strain>
    </source>
</reference>
<name>A0A6P8BE03_PYRGI</name>
<dbReference type="SUPFAM" id="SSF50685">
    <property type="entry name" value="Barwin-like endoglucanases"/>
    <property type="match status" value="1"/>
</dbReference>
<proteinExistence type="predicted"/>
<dbReference type="InterPro" id="IPR036908">
    <property type="entry name" value="RlpA-like_sf"/>
</dbReference>
<evidence type="ECO:0008006" key="6">
    <source>
        <dbReference type="Google" id="ProtNLM"/>
    </source>
</evidence>
<dbReference type="OrthoDB" id="406505at2759"/>
<feature type="compositionally biased region" description="Low complexity" evidence="2">
    <location>
        <begin position="84"/>
        <end position="103"/>
    </location>
</feature>
<evidence type="ECO:0000256" key="3">
    <source>
        <dbReference type="SAM" id="SignalP"/>
    </source>
</evidence>
<evidence type="ECO:0000313" key="5">
    <source>
        <dbReference type="RefSeq" id="XP_030985405.1"/>
    </source>
</evidence>
<dbReference type="InterPro" id="IPR051477">
    <property type="entry name" value="Expansin_CellWall"/>
</dbReference>
<reference evidence="5" key="1">
    <citation type="journal article" date="2019" name="Mol. Biol. Evol.">
        <title>Blast fungal genomes show frequent chromosomal changes, gene gains and losses, and effector gene turnover.</title>
        <authorList>
            <person name="Gomez Luciano L.B."/>
            <person name="Jason Tsai I."/>
            <person name="Chuma I."/>
            <person name="Tosa Y."/>
            <person name="Chen Y.H."/>
            <person name="Li J.Y."/>
            <person name="Li M.Y."/>
            <person name="Jade Lu M.Y."/>
            <person name="Nakayashiki H."/>
            <person name="Li W.H."/>
        </authorList>
    </citation>
    <scope>NUCLEOTIDE SEQUENCE</scope>
    <source>
        <strain evidence="5">NI907</strain>
    </source>
</reference>
<dbReference type="RefSeq" id="XP_030985405.1">
    <property type="nucleotide sequence ID" value="XM_031124333.1"/>
</dbReference>
<dbReference type="CDD" id="cd22191">
    <property type="entry name" value="DPBB_RlpA_EXP_N-like"/>
    <property type="match status" value="1"/>
</dbReference>
<protein>
    <recommendedName>
        <fullName evidence="6">RlpA-like protein double-psi beta-barrel domain-containing protein</fullName>
    </recommendedName>
</protein>
<organism evidence="4 5">
    <name type="scientific">Pyricularia grisea</name>
    <name type="common">Crabgrass-specific blast fungus</name>
    <name type="synonym">Magnaporthe grisea</name>
    <dbReference type="NCBI Taxonomy" id="148305"/>
    <lineage>
        <taxon>Eukaryota</taxon>
        <taxon>Fungi</taxon>
        <taxon>Dikarya</taxon>
        <taxon>Ascomycota</taxon>
        <taxon>Pezizomycotina</taxon>
        <taxon>Sordariomycetes</taxon>
        <taxon>Sordariomycetidae</taxon>
        <taxon>Magnaporthales</taxon>
        <taxon>Pyriculariaceae</taxon>
        <taxon>Pyricularia</taxon>
    </lineage>
</organism>
<dbReference type="Gene3D" id="2.40.40.10">
    <property type="entry name" value="RlpA-like domain"/>
    <property type="match status" value="1"/>
</dbReference>
<sequence length="292" mass="30191">MRSTTLLSITALASTALAQPFAFGHNHHARHHHARRAAAAVGKRDIVTDWTTEWVTETVTEYIDMTSTVVINTATTPGQFFEGSSTPPAAPASQPTPSKAAAPPSSPPATTPQASSPPSPPVQPQTPSPSPTSAAPKVQQAPEVSSAAPKAQQTQESATQVQKAPKTSSASTNTNISSTSASDSSSSGAMSFTGQVTHYTVGLGACGFDDAGKDNSDYIVAISSALMHGSNGDPMCNKKVNLSFDGHSITATIRDKCPSCSQDQIDLSEKAFKDLVGDLGIGRQGGVKWTIS</sequence>
<reference evidence="5" key="2">
    <citation type="submission" date="2019-10" db="EMBL/GenBank/DDBJ databases">
        <authorList>
            <consortium name="NCBI Genome Project"/>
        </authorList>
    </citation>
    <scope>NUCLEOTIDE SEQUENCE</scope>
    <source>
        <strain evidence="5">NI907</strain>
    </source>
</reference>
<dbReference type="PANTHER" id="PTHR31836">
    <property type="match status" value="1"/>
</dbReference>
<gene>
    <name evidence="5" type="ORF">PgNI_04283</name>
</gene>
<accession>A0A6P8BE03</accession>
<dbReference type="PANTHER" id="PTHR31836:SF28">
    <property type="entry name" value="SRCR DOMAIN-CONTAINING PROTEIN-RELATED"/>
    <property type="match status" value="1"/>
</dbReference>
<feature type="region of interest" description="Disordered" evidence="2">
    <location>
        <begin position="78"/>
        <end position="189"/>
    </location>
</feature>
<evidence type="ECO:0000256" key="1">
    <source>
        <dbReference type="ARBA" id="ARBA00022729"/>
    </source>
</evidence>
<evidence type="ECO:0000313" key="4">
    <source>
        <dbReference type="Proteomes" id="UP000515153"/>
    </source>
</evidence>
<dbReference type="KEGG" id="pgri:PgNI_04283"/>
<dbReference type="GeneID" id="41959242"/>
<evidence type="ECO:0000256" key="2">
    <source>
        <dbReference type="SAM" id="MobiDB-lite"/>
    </source>
</evidence>
<feature type="compositionally biased region" description="Low complexity" evidence="2">
    <location>
        <begin position="167"/>
        <end position="187"/>
    </location>
</feature>
<feature type="chain" id="PRO_5027947706" description="RlpA-like protein double-psi beta-barrel domain-containing protein" evidence="3">
    <location>
        <begin position="19"/>
        <end position="292"/>
    </location>
</feature>
<feature type="compositionally biased region" description="Pro residues" evidence="2">
    <location>
        <begin position="104"/>
        <end position="130"/>
    </location>
</feature>
<feature type="compositionally biased region" description="Polar residues" evidence="2">
    <location>
        <begin position="151"/>
        <end position="166"/>
    </location>
</feature>
<feature type="signal peptide" evidence="3">
    <location>
        <begin position="1"/>
        <end position="18"/>
    </location>
</feature>
<keyword evidence="4" id="KW-1185">Reference proteome</keyword>
<keyword evidence="1 3" id="KW-0732">Signal</keyword>
<dbReference type="AlphaFoldDB" id="A0A6P8BE03"/>
<dbReference type="Proteomes" id="UP000515153">
    <property type="component" value="Unplaced"/>
</dbReference>